<evidence type="ECO:0000313" key="7">
    <source>
        <dbReference type="EMBL" id="ALA60283.1"/>
    </source>
</evidence>
<evidence type="ECO:0000256" key="3">
    <source>
        <dbReference type="ARBA" id="ARBA00023004"/>
    </source>
</evidence>
<feature type="signal peptide" evidence="5">
    <location>
        <begin position="1"/>
        <end position="23"/>
    </location>
</feature>
<dbReference type="OrthoDB" id="9811395at2"/>
<name>A0A0K2GH42_NITMO</name>
<dbReference type="EMBL" id="CP011801">
    <property type="protein sequence ID" value="ALA60283.1"/>
    <property type="molecule type" value="Genomic_DNA"/>
</dbReference>
<protein>
    <recommendedName>
        <fullName evidence="6">Cytochrome c domain-containing protein</fullName>
    </recommendedName>
</protein>
<proteinExistence type="predicted"/>
<evidence type="ECO:0000256" key="1">
    <source>
        <dbReference type="ARBA" id="ARBA00022617"/>
    </source>
</evidence>
<accession>A0A0K2GH42</accession>
<dbReference type="GO" id="GO:0020037">
    <property type="term" value="F:heme binding"/>
    <property type="evidence" value="ECO:0007669"/>
    <property type="project" value="InterPro"/>
</dbReference>
<dbReference type="AlphaFoldDB" id="A0A0K2GH42"/>
<keyword evidence="8" id="KW-1185">Reference proteome</keyword>
<dbReference type="InterPro" id="IPR009056">
    <property type="entry name" value="Cyt_c-like_dom"/>
</dbReference>
<sequence length="151" mass="16015">MHTRTFGLVAAGVSVLAATLALSAPEKDPLKPRVPAAQLDEAKKLGTPLFKDAKSAPAKMVEEGKALYEGKGTCFNCHGKSGKGDGMAGAMLDPGPRDFTNCAFQKARTDGELFWTVKHGIQGTGMVSLSPAVVSEEEAWKIIAYVRSFCK</sequence>
<keyword evidence="2 4" id="KW-0479">Metal-binding</keyword>
<dbReference type="GO" id="GO:0046872">
    <property type="term" value="F:metal ion binding"/>
    <property type="evidence" value="ECO:0007669"/>
    <property type="project" value="UniProtKB-KW"/>
</dbReference>
<dbReference type="InterPro" id="IPR036909">
    <property type="entry name" value="Cyt_c-like_dom_sf"/>
</dbReference>
<keyword evidence="5" id="KW-0732">Signal</keyword>
<dbReference type="STRING" id="42253.NITMOv2_3896"/>
<evidence type="ECO:0000256" key="2">
    <source>
        <dbReference type="ARBA" id="ARBA00022723"/>
    </source>
</evidence>
<evidence type="ECO:0000259" key="6">
    <source>
        <dbReference type="PROSITE" id="PS51007"/>
    </source>
</evidence>
<dbReference type="Proteomes" id="UP000069205">
    <property type="component" value="Chromosome"/>
</dbReference>
<organism evidence="7 8">
    <name type="scientific">Nitrospira moscoviensis</name>
    <dbReference type="NCBI Taxonomy" id="42253"/>
    <lineage>
        <taxon>Bacteria</taxon>
        <taxon>Pseudomonadati</taxon>
        <taxon>Nitrospirota</taxon>
        <taxon>Nitrospiria</taxon>
        <taxon>Nitrospirales</taxon>
        <taxon>Nitrospiraceae</taxon>
        <taxon>Nitrospira</taxon>
    </lineage>
</organism>
<feature type="domain" description="Cytochrome c" evidence="6">
    <location>
        <begin position="59"/>
        <end position="150"/>
    </location>
</feature>
<gene>
    <name evidence="7" type="ORF">NITMOv2_3896</name>
</gene>
<dbReference type="PROSITE" id="PS51007">
    <property type="entry name" value="CYTC"/>
    <property type="match status" value="1"/>
</dbReference>
<reference evidence="7 8" key="1">
    <citation type="journal article" date="2015" name="Proc. Natl. Acad. Sci. U.S.A.">
        <title>Expanded metabolic versatility of ubiquitous nitrite-oxidizing bacteria from the genus Nitrospira.</title>
        <authorList>
            <person name="Koch H."/>
            <person name="Lucker S."/>
            <person name="Albertsen M."/>
            <person name="Kitzinger K."/>
            <person name="Herbold C."/>
            <person name="Spieck E."/>
            <person name="Nielsen P.H."/>
            <person name="Wagner M."/>
            <person name="Daims H."/>
        </authorList>
    </citation>
    <scope>NUCLEOTIDE SEQUENCE [LARGE SCALE GENOMIC DNA]</scope>
    <source>
        <strain evidence="7 8">NSP M-1</strain>
    </source>
</reference>
<evidence type="ECO:0000256" key="4">
    <source>
        <dbReference type="PROSITE-ProRule" id="PRU00433"/>
    </source>
</evidence>
<evidence type="ECO:0000313" key="8">
    <source>
        <dbReference type="Proteomes" id="UP000069205"/>
    </source>
</evidence>
<dbReference type="SUPFAM" id="SSF46626">
    <property type="entry name" value="Cytochrome c"/>
    <property type="match status" value="1"/>
</dbReference>
<dbReference type="Gene3D" id="1.10.760.10">
    <property type="entry name" value="Cytochrome c-like domain"/>
    <property type="match status" value="1"/>
</dbReference>
<dbReference type="KEGG" id="nmv:NITMOv2_3896"/>
<dbReference type="PATRIC" id="fig|42253.5.peg.3841"/>
<feature type="chain" id="PRO_5005476850" description="Cytochrome c domain-containing protein" evidence="5">
    <location>
        <begin position="24"/>
        <end position="151"/>
    </location>
</feature>
<keyword evidence="1 4" id="KW-0349">Heme</keyword>
<dbReference type="GO" id="GO:0009055">
    <property type="term" value="F:electron transfer activity"/>
    <property type="evidence" value="ECO:0007669"/>
    <property type="project" value="InterPro"/>
</dbReference>
<keyword evidence="3 4" id="KW-0408">Iron</keyword>
<dbReference type="RefSeq" id="WP_053381162.1">
    <property type="nucleotide sequence ID" value="NZ_CP011801.1"/>
</dbReference>
<evidence type="ECO:0000256" key="5">
    <source>
        <dbReference type="SAM" id="SignalP"/>
    </source>
</evidence>
<dbReference type="Pfam" id="PF13442">
    <property type="entry name" value="Cytochrome_CBB3"/>
    <property type="match status" value="1"/>
</dbReference>